<comment type="caution">
    <text evidence="1">The sequence shown here is derived from an EMBL/GenBank/DDBJ whole genome shotgun (WGS) entry which is preliminary data.</text>
</comment>
<reference evidence="1 2" key="1">
    <citation type="submission" date="2019-10" db="EMBL/GenBank/DDBJ databases">
        <authorList>
            <person name="Nie G."/>
            <person name="Ming H."/>
            <person name="Yi B."/>
        </authorList>
    </citation>
    <scope>NUCLEOTIDE SEQUENCE [LARGE SCALE GENOMIC DNA]</scope>
    <source>
        <strain evidence="1 2">CFH 90414</strain>
    </source>
</reference>
<name>A0A6I2FBH7_9MICO</name>
<dbReference type="RefSeq" id="WP_153684223.1">
    <property type="nucleotide sequence ID" value="NZ_WJIF01000003.1"/>
</dbReference>
<evidence type="ECO:0000313" key="2">
    <source>
        <dbReference type="Proteomes" id="UP000431080"/>
    </source>
</evidence>
<protein>
    <recommendedName>
        <fullName evidence="3">PE domain-containing protein</fullName>
    </recommendedName>
</protein>
<sequence>MSYQDYQAALGDLKKDADAWSALAETFTSVQTIVEGCAMARYEMDGVGHMVGAEENYIDAHSTFLTLTGEASTVLDQIAQKLLTTKRYYEEADGYSAWLLDQS</sequence>
<dbReference type="EMBL" id="WJIF01000003">
    <property type="protein sequence ID" value="MRG59796.1"/>
    <property type="molecule type" value="Genomic_DNA"/>
</dbReference>
<dbReference type="AlphaFoldDB" id="A0A6I2FBH7"/>
<evidence type="ECO:0008006" key="3">
    <source>
        <dbReference type="Google" id="ProtNLM"/>
    </source>
</evidence>
<gene>
    <name evidence="1" type="ORF">GE115_07935</name>
</gene>
<accession>A0A6I2FBH7</accession>
<evidence type="ECO:0000313" key="1">
    <source>
        <dbReference type="EMBL" id="MRG59796.1"/>
    </source>
</evidence>
<keyword evidence="2" id="KW-1185">Reference proteome</keyword>
<proteinExistence type="predicted"/>
<organism evidence="1 2">
    <name type="scientific">Agromyces agglutinans</name>
    <dbReference type="NCBI Taxonomy" id="2662258"/>
    <lineage>
        <taxon>Bacteria</taxon>
        <taxon>Bacillati</taxon>
        <taxon>Actinomycetota</taxon>
        <taxon>Actinomycetes</taxon>
        <taxon>Micrococcales</taxon>
        <taxon>Microbacteriaceae</taxon>
        <taxon>Agromyces</taxon>
    </lineage>
</organism>
<dbReference type="Proteomes" id="UP000431080">
    <property type="component" value="Unassembled WGS sequence"/>
</dbReference>